<accession>A0ACB6QTX6</accession>
<sequence>MSLSEQPPPQAEDDSSTSYGDAGWDEVERMAQAMSAEDAQEADKYPSSKTISRWMNLFNYSHFEAVQLISQQRGDLTRDRISDEHWDLIKEEREAIGYDREAYEHSLHLGEVLKSQSATIHTAGENGETMTMFRLGGLLDTAKKVQEVAGLETTPSVVQGISHRGPAEFCCVDKDAFKNIEAYLAQQLITRREP</sequence>
<name>A0ACB6QTX6_9PLEO</name>
<evidence type="ECO:0000313" key="2">
    <source>
        <dbReference type="Proteomes" id="UP000799755"/>
    </source>
</evidence>
<organism evidence="1 2">
    <name type="scientific">Lindgomyces ingoldianus</name>
    <dbReference type="NCBI Taxonomy" id="673940"/>
    <lineage>
        <taxon>Eukaryota</taxon>
        <taxon>Fungi</taxon>
        <taxon>Dikarya</taxon>
        <taxon>Ascomycota</taxon>
        <taxon>Pezizomycotina</taxon>
        <taxon>Dothideomycetes</taxon>
        <taxon>Pleosporomycetidae</taxon>
        <taxon>Pleosporales</taxon>
        <taxon>Lindgomycetaceae</taxon>
        <taxon>Lindgomyces</taxon>
    </lineage>
</organism>
<evidence type="ECO:0000313" key="1">
    <source>
        <dbReference type="EMBL" id="KAF2470312.1"/>
    </source>
</evidence>
<reference evidence="1" key="1">
    <citation type="journal article" date="2020" name="Stud. Mycol.">
        <title>101 Dothideomycetes genomes: a test case for predicting lifestyles and emergence of pathogens.</title>
        <authorList>
            <person name="Haridas S."/>
            <person name="Albert R."/>
            <person name="Binder M."/>
            <person name="Bloem J."/>
            <person name="Labutti K."/>
            <person name="Salamov A."/>
            <person name="Andreopoulos B."/>
            <person name="Baker S."/>
            <person name="Barry K."/>
            <person name="Bills G."/>
            <person name="Bluhm B."/>
            <person name="Cannon C."/>
            <person name="Castanera R."/>
            <person name="Culley D."/>
            <person name="Daum C."/>
            <person name="Ezra D."/>
            <person name="Gonzalez J."/>
            <person name="Henrissat B."/>
            <person name="Kuo A."/>
            <person name="Liang C."/>
            <person name="Lipzen A."/>
            <person name="Lutzoni F."/>
            <person name="Magnuson J."/>
            <person name="Mondo S."/>
            <person name="Nolan M."/>
            <person name="Ohm R."/>
            <person name="Pangilinan J."/>
            <person name="Park H.-J."/>
            <person name="Ramirez L."/>
            <person name="Alfaro M."/>
            <person name="Sun H."/>
            <person name="Tritt A."/>
            <person name="Yoshinaga Y."/>
            <person name="Zwiers L.-H."/>
            <person name="Turgeon B."/>
            <person name="Goodwin S."/>
            <person name="Spatafora J."/>
            <person name="Crous P."/>
            <person name="Grigoriev I."/>
        </authorList>
    </citation>
    <scope>NUCLEOTIDE SEQUENCE</scope>
    <source>
        <strain evidence="1">ATCC 200398</strain>
    </source>
</reference>
<proteinExistence type="predicted"/>
<dbReference type="EMBL" id="MU003508">
    <property type="protein sequence ID" value="KAF2470312.1"/>
    <property type="molecule type" value="Genomic_DNA"/>
</dbReference>
<protein>
    <submittedName>
        <fullName evidence="1">Uncharacterized protein</fullName>
    </submittedName>
</protein>
<dbReference type="Proteomes" id="UP000799755">
    <property type="component" value="Unassembled WGS sequence"/>
</dbReference>
<keyword evidence="2" id="KW-1185">Reference proteome</keyword>
<comment type="caution">
    <text evidence="1">The sequence shown here is derived from an EMBL/GenBank/DDBJ whole genome shotgun (WGS) entry which is preliminary data.</text>
</comment>
<gene>
    <name evidence="1" type="ORF">BDR25DRAFT_225704</name>
</gene>